<keyword evidence="1" id="KW-1133">Transmembrane helix</keyword>
<dbReference type="AlphaFoldDB" id="A0A518BLM3"/>
<keyword evidence="4" id="KW-1185">Reference proteome</keyword>
<dbReference type="GO" id="GO:0003824">
    <property type="term" value="F:catalytic activity"/>
    <property type="evidence" value="ECO:0007669"/>
    <property type="project" value="InterPro"/>
</dbReference>
<dbReference type="InterPro" id="IPR036691">
    <property type="entry name" value="Endo/exonu/phosph_ase_sf"/>
</dbReference>
<protein>
    <recommendedName>
        <fullName evidence="2">Endonuclease/exonuclease/phosphatase domain-containing protein</fullName>
    </recommendedName>
</protein>
<evidence type="ECO:0000259" key="2">
    <source>
        <dbReference type="Pfam" id="PF03372"/>
    </source>
</evidence>
<evidence type="ECO:0000313" key="4">
    <source>
        <dbReference type="Proteomes" id="UP000316921"/>
    </source>
</evidence>
<reference evidence="3 4" key="1">
    <citation type="submission" date="2019-02" db="EMBL/GenBank/DDBJ databases">
        <title>Deep-cultivation of Planctomycetes and their phenomic and genomic characterization uncovers novel biology.</title>
        <authorList>
            <person name="Wiegand S."/>
            <person name="Jogler M."/>
            <person name="Boedeker C."/>
            <person name="Pinto D."/>
            <person name="Vollmers J."/>
            <person name="Rivas-Marin E."/>
            <person name="Kohn T."/>
            <person name="Peeters S.H."/>
            <person name="Heuer A."/>
            <person name="Rast P."/>
            <person name="Oberbeckmann S."/>
            <person name="Bunk B."/>
            <person name="Jeske O."/>
            <person name="Meyerdierks A."/>
            <person name="Storesund J.E."/>
            <person name="Kallscheuer N."/>
            <person name="Luecker S."/>
            <person name="Lage O.M."/>
            <person name="Pohl T."/>
            <person name="Merkel B.J."/>
            <person name="Hornburger P."/>
            <person name="Mueller R.-W."/>
            <person name="Bruemmer F."/>
            <person name="Labrenz M."/>
            <person name="Spormann A.M."/>
            <person name="Op den Camp H."/>
            <person name="Overmann J."/>
            <person name="Amann R."/>
            <person name="Jetten M.S.M."/>
            <person name="Mascher T."/>
            <person name="Medema M.H."/>
            <person name="Devos D.P."/>
            <person name="Kaster A.-K."/>
            <person name="Ovreas L."/>
            <person name="Rohde M."/>
            <person name="Galperin M.Y."/>
            <person name="Jogler C."/>
        </authorList>
    </citation>
    <scope>NUCLEOTIDE SEQUENCE [LARGE SCALE GENOMIC DNA]</scope>
    <source>
        <strain evidence="3 4">Pla133</strain>
    </source>
</reference>
<name>A0A518BLM3_9BACT</name>
<keyword evidence="1" id="KW-0472">Membrane</keyword>
<gene>
    <name evidence="3" type="ORF">Pla133_29630</name>
</gene>
<dbReference type="RefSeq" id="WP_145066417.1">
    <property type="nucleotide sequence ID" value="NZ_CP036287.1"/>
</dbReference>
<feature type="transmembrane region" description="Helical" evidence="1">
    <location>
        <begin position="21"/>
        <end position="41"/>
    </location>
</feature>
<dbReference type="Proteomes" id="UP000316921">
    <property type="component" value="Chromosome"/>
</dbReference>
<feature type="domain" description="Endonuclease/exonuclease/phosphatase" evidence="2">
    <location>
        <begin position="122"/>
        <end position="313"/>
    </location>
</feature>
<sequence>MAQTESQLRRATARARRPLTWAVTIVVIVVTLWTRSGSLHWSGEAAADYRWHLGWACIALGGVASVLQNWVPSLLLLALGFFHLGPELALSVPRGTVAAAGQPLTVAMVTLEAGAEDQRPFLDWIEAEDMAAEQRPDLLFLTQVDQLALGQLGELEAHGFIDRHVWPAEADWTADTRGNVFLSRLPTSGYSAGELGRLFELEVDLAGTPVTVLAARMPRPLSEQGVDQRAELVELLGTRAARSPNTVVLAKLNATLYAPAYQRLLSLGELTDSRMGFGRKTSWSDDRFLPGLELAVDHVLVGDGLLVLDRRVEHLTLGQGREPVICRVSLR</sequence>
<dbReference type="InterPro" id="IPR005135">
    <property type="entry name" value="Endo/exonuclease/phosphatase"/>
</dbReference>
<organism evidence="3 4">
    <name type="scientific">Engelhardtia mirabilis</name>
    <dbReference type="NCBI Taxonomy" id="2528011"/>
    <lineage>
        <taxon>Bacteria</taxon>
        <taxon>Pseudomonadati</taxon>
        <taxon>Planctomycetota</taxon>
        <taxon>Planctomycetia</taxon>
        <taxon>Planctomycetia incertae sedis</taxon>
        <taxon>Engelhardtia</taxon>
    </lineage>
</organism>
<proteinExistence type="predicted"/>
<evidence type="ECO:0000313" key="3">
    <source>
        <dbReference type="EMBL" id="QDU67874.1"/>
    </source>
</evidence>
<dbReference type="EMBL" id="CP036287">
    <property type="protein sequence ID" value="QDU67874.1"/>
    <property type="molecule type" value="Genomic_DNA"/>
</dbReference>
<dbReference type="Pfam" id="PF03372">
    <property type="entry name" value="Exo_endo_phos"/>
    <property type="match status" value="1"/>
</dbReference>
<keyword evidence="1" id="KW-0812">Transmembrane</keyword>
<dbReference type="KEGG" id="pbap:Pla133_29630"/>
<evidence type="ECO:0000256" key="1">
    <source>
        <dbReference type="SAM" id="Phobius"/>
    </source>
</evidence>
<accession>A0A518BLM3</accession>
<dbReference type="Gene3D" id="3.60.10.10">
    <property type="entry name" value="Endonuclease/exonuclease/phosphatase"/>
    <property type="match status" value="1"/>
</dbReference>